<dbReference type="InterPro" id="IPR012433">
    <property type="entry name" value="Imm11"/>
</dbReference>
<dbReference type="Pfam" id="PF07791">
    <property type="entry name" value="Imm11"/>
    <property type="match status" value="1"/>
</dbReference>
<dbReference type="Proteomes" id="UP000500892">
    <property type="component" value="Chromosome"/>
</dbReference>
<gene>
    <name evidence="2" type="ORF">R7A2020_09880</name>
</gene>
<reference evidence="2 3" key="1">
    <citation type="submission" date="2020-04" db="EMBL/GenBank/DDBJ databases">
        <title>Mesorhizobium japonicum R7A epigenetic regulation of quorum sensing and ICE transfer.</title>
        <authorList>
            <person name="Ramsay J.P."/>
            <person name="Colombi E."/>
            <person name="Perry B.J."/>
            <person name="Staltari A."/>
        </authorList>
    </citation>
    <scope>NUCLEOTIDE SEQUENCE [LARGE SCALE GENOMIC DNA]</scope>
    <source>
        <strain evidence="2 3">R7A</strain>
    </source>
</reference>
<dbReference type="GeneID" id="66682279"/>
<sequence>MPVYTINGASRPTKVVDVAGDFKKVFPKSVDFSKFRDFSTLGDGTHVWKNAFQQGLPVETDYLPKQLKWGHGELKKGLPDLLKHNSIFIVSENLRRVVDEYEPGVHQFSQVEIVWKNGGSSIPYYWFYPCNRIDSINDALSTFDFDEHGGRPKRWRYRPGGKLVYDLQKIGGTHLWLDRGYFSTDGIMISETLKNAFEANGLTGILYFKHEAV</sequence>
<evidence type="ECO:0000313" key="2">
    <source>
        <dbReference type="EMBL" id="QJF01215.1"/>
    </source>
</evidence>
<dbReference type="RefSeq" id="WP_141245605.1">
    <property type="nucleotide sequence ID" value="NZ_CP033366.1"/>
</dbReference>
<organism evidence="2 3">
    <name type="scientific">Mesorhizobium japonicum R7A</name>
    <dbReference type="NCBI Taxonomy" id="935547"/>
    <lineage>
        <taxon>Bacteria</taxon>
        <taxon>Pseudomonadati</taxon>
        <taxon>Pseudomonadota</taxon>
        <taxon>Alphaproteobacteria</taxon>
        <taxon>Hyphomicrobiales</taxon>
        <taxon>Phyllobacteriaceae</taxon>
        <taxon>Mesorhizobium</taxon>
    </lineage>
</organism>
<evidence type="ECO:0000313" key="3">
    <source>
        <dbReference type="Proteomes" id="UP000500892"/>
    </source>
</evidence>
<keyword evidence="3" id="KW-1185">Reference proteome</keyword>
<protein>
    <recommendedName>
        <fullName evidence="1">Immunity MXAN-0049 protein domain-containing protein</fullName>
    </recommendedName>
</protein>
<feature type="domain" description="Immunity MXAN-0049 protein" evidence="1">
    <location>
        <begin position="75"/>
        <end position="207"/>
    </location>
</feature>
<accession>A0ABX6MPB8</accession>
<proteinExistence type="predicted"/>
<name>A0ABX6MPB8_9HYPH</name>
<evidence type="ECO:0000259" key="1">
    <source>
        <dbReference type="Pfam" id="PF07791"/>
    </source>
</evidence>
<dbReference type="EMBL" id="CP051772">
    <property type="protein sequence ID" value="QJF01215.1"/>
    <property type="molecule type" value="Genomic_DNA"/>
</dbReference>